<keyword evidence="8" id="KW-1185">Reference proteome</keyword>
<proteinExistence type="predicted"/>
<dbReference type="Pfam" id="PF07690">
    <property type="entry name" value="MFS_1"/>
    <property type="match status" value="1"/>
</dbReference>
<feature type="transmembrane region" description="Helical" evidence="6">
    <location>
        <begin position="317"/>
        <end position="336"/>
    </location>
</feature>
<keyword evidence="5 6" id="KW-0472">Membrane</keyword>
<dbReference type="InterPro" id="IPR036259">
    <property type="entry name" value="MFS_trans_sf"/>
</dbReference>
<comment type="caution">
    <text evidence="7">The sequence shown here is derived from an EMBL/GenBank/DDBJ whole genome shotgun (WGS) entry which is preliminary data.</text>
</comment>
<evidence type="ECO:0000256" key="1">
    <source>
        <dbReference type="ARBA" id="ARBA00004429"/>
    </source>
</evidence>
<gene>
    <name evidence="7" type="ORF">RLDS_18835</name>
</gene>
<evidence type="ECO:0000256" key="6">
    <source>
        <dbReference type="SAM" id="Phobius"/>
    </source>
</evidence>
<dbReference type="eggNOG" id="COG0738">
    <property type="taxonomic scope" value="Bacteria"/>
</dbReference>
<accession>T0HIL3</accession>
<evidence type="ECO:0000313" key="7">
    <source>
        <dbReference type="EMBL" id="EQB12832.1"/>
    </source>
</evidence>
<dbReference type="PATRIC" id="fig|1331060.3.peg.3637"/>
<comment type="subcellular location">
    <subcellularLocation>
        <location evidence="1">Cell inner membrane</location>
        <topology evidence="1">Multi-pass membrane protein</topology>
    </subcellularLocation>
</comment>
<keyword evidence="4 6" id="KW-1133">Transmembrane helix</keyword>
<evidence type="ECO:0000256" key="2">
    <source>
        <dbReference type="ARBA" id="ARBA00022475"/>
    </source>
</evidence>
<feature type="transmembrane region" description="Helical" evidence="6">
    <location>
        <begin position="59"/>
        <end position="83"/>
    </location>
</feature>
<feature type="transmembrane region" description="Helical" evidence="6">
    <location>
        <begin position="378"/>
        <end position="397"/>
    </location>
</feature>
<feature type="transmembrane region" description="Helical" evidence="6">
    <location>
        <begin position="21"/>
        <end position="39"/>
    </location>
</feature>
<dbReference type="Proteomes" id="UP000015531">
    <property type="component" value="Unassembled WGS sequence"/>
</dbReference>
<organism evidence="7 8">
    <name type="scientific">Sphingobium lactosutens DS20</name>
    <dbReference type="NCBI Taxonomy" id="1331060"/>
    <lineage>
        <taxon>Bacteria</taxon>
        <taxon>Pseudomonadati</taxon>
        <taxon>Pseudomonadota</taxon>
        <taxon>Alphaproteobacteria</taxon>
        <taxon>Sphingomonadales</taxon>
        <taxon>Sphingomonadaceae</taxon>
        <taxon>Sphingobium</taxon>
    </lineage>
</organism>
<keyword evidence="3 6" id="KW-0812">Transmembrane</keyword>
<dbReference type="InterPro" id="IPR011701">
    <property type="entry name" value="MFS"/>
</dbReference>
<dbReference type="SUPFAM" id="SSF103473">
    <property type="entry name" value="MFS general substrate transporter"/>
    <property type="match status" value="1"/>
</dbReference>
<dbReference type="Gene3D" id="1.20.1250.20">
    <property type="entry name" value="MFS general substrate transporter like domains"/>
    <property type="match status" value="2"/>
</dbReference>
<feature type="transmembrane region" description="Helical" evidence="6">
    <location>
        <begin position="342"/>
        <end position="366"/>
    </location>
</feature>
<feature type="transmembrane region" description="Helical" evidence="6">
    <location>
        <begin position="207"/>
        <end position="226"/>
    </location>
</feature>
<feature type="transmembrane region" description="Helical" evidence="6">
    <location>
        <begin position="403"/>
        <end position="421"/>
    </location>
</feature>
<protein>
    <recommendedName>
        <fullName evidence="9">Major facilitator superfamily (MFS) profile domain-containing protein</fullName>
    </recommendedName>
</protein>
<dbReference type="InterPro" id="IPR050375">
    <property type="entry name" value="MFS_TsgA-like"/>
</dbReference>
<dbReference type="CDD" id="cd17394">
    <property type="entry name" value="MFS_FucP_like"/>
    <property type="match status" value="1"/>
</dbReference>
<evidence type="ECO:0008006" key="9">
    <source>
        <dbReference type="Google" id="ProtNLM"/>
    </source>
</evidence>
<reference evidence="7 8" key="1">
    <citation type="journal article" date="2013" name="Genome Announc.">
        <title>Draft Genome Sequence of Sphingobium lactosutens Strain DS20T, Isolated from a Hexachlorocyclohexane Dumpsite.</title>
        <authorList>
            <person name="Kumar R."/>
            <person name="Dwivedi V."/>
            <person name="Negi V."/>
            <person name="Khurana J.P."/>
            <person name="Lal R."/>
        </authorList>
    </citation>
    <scope>NUCLEOTIDE SEQUENCE [LARGE SCALE GENOMIC DNA]</scope>
    <source>
        <strain evidence="7 8">DS20</strain>
    </source>
</reference>
<sequence length="432" mass="46286">MIEAPQSTAADREDGEFVHVGFRWSFCLIVSLFLLWALANNLNDVLVRQFQKSLGLNRAQAGFIQFVFYIGYFVVALPAGLLMRKLGYKAGIILGLGLYAIGALLFYPASLALRFDMFLFALFVIAAGAACLETAANAYIGFFGSRATAVQRLNLAQAFNGLGGCVAPAIGGMVIFSGVEYGADTLAAMSPAQLASYRMTEAATVQMPYMLLALASLIIGIAVYLAKMPSVKDAQVAPLRQQMKTLWESRALKGAVAAQFFYVGAQVGIWSFFIDFVKDSLPWLTERQAAFLLSGSLILFMVGRFSGTILMTRIRPCALLGCCAVANILLCGLAALCSNWLAVSALVLTSFFMSIMFPTIFAMGVANLGAARPLGSSMIIMAVIGGAILPPIMGFVGVTWGSIAPAMMLPGLCFVIIAIYAQRTMLTRHPIP</sequence>
<dbReference type="PANTHER" id="PTHR43702:SF11">
    <property type="entry name" value="L-FUCOSE-PROTON SYMPORTER"/>
    <property type="match status" value="1"/>
</dbReference>
<feature type="transmembrane region" description="Helical" evidence="6">
    <location>
        <begin position="251"/>
        <end position="273"/>
    </location>
</feature>
<evidence type="ECO:0000256" key="3">
    <source>
        <dbReference type="ARBA" id="ARBA00022692"/>
    </source>
</evidence>
<dbReference type="AlphaFoldDB" id="T0HIL3"/>
<evidence type="ECO:0000313" key="8">
    <source>
        <dbReference type="Proteomes" id="UP000015531"/>
    </source>
</evidence>
<feature type="transmembrane region" description="Helical" evidence="6">
    <location>
        <begin position="288"/>
        <end position="305"/>
    </location>
</feature>
<dbReference type="OrthoDB" id="9795150at2"/>
<evidence type="ECO:0000256" key="5">
    <source>
        <dbReference type="ARBA" id="ARBA00023136"/>
    </source>
</evidence>
<dbReference type="GO" id="GO:0005886">
    <property type="term" value="C:plasma membrane"/>
    <property type="evidence" value="ECO:0007669"/>
    <property type="project" value="UniProtKB-SubCell"/>
</dbReference>
<feature type="transmembrane region" description="Helical" evidence="6">
    <location>
        <begin position="155"/>
        <end position="176"/>
    </location>
</feature>
<keyword evidence="2" id="KW-1003">Cell membrane</keyword>
<dbReference type="RefSeq" id="WP_021227330.1">
    <property type="nucleotide sequence ID" value="NZ_ATDP01000101.1"/>
</dbReference>
<dbReference type="EMBL" id="ATDP01000101">
    <property type="protein sequence ID" value="EQB12832.1"/>
    <property type="molecule type" value="Genomic_DNA"/>
</dbReference>
<evidence type="ECO:0000256" key="4">
    <source>
        <dbReference type="ARBA" id="ARBA00022989"/>
    </source>
</evidence>
<dbReference type="GO" id="GO:0015535">
    <property type="term" value="F:fucose:proton symporter activity"/>
    <property type="evidence" value="ECO:0007669"/>
    <property type="project" value="InterPro"/>
</dbReference>
<feature type="transmembrane region" description="Helical" evidence="6">
    <location>
        <begin position="117"/>
        <end position="143"/>
    </location>
</feature>
<dbReference type="PANTHER" id="PTHR43702">
    <property type="entry name" value="L-FUCOSE-PROTON SYMPORTER"/>
    <property type="match status" value="1"/>
</dbReference>
<dbReference type="InterPro" id="IPR005275">
    <property type="entry name" value="Lfuc_symporter_FucP"/>
</dbReference>
<name>T0HIL3_9SPHN</name>
<dbReference type="NCBIfam" id="TIGR00885">
    <property type="entry name" value="fucP"/>
    <property type="match status" value="1"/>
</dbReference>
<feature type="transmembrane region" description="Helical" evidence="6">
    <location>
        <begin position="90"/>
        <end position="111"/>
    </location>
</feature>